<proteinExistence type="predicted"/>
<feature type="region of interest" description="Disordered" evidence="1">
    <location>
        <begin position="1"/>
        <end position="40"/>
    </location>
</feature>
<keyword evidence="3" id="KW-1185">Reference proteome</keyword>
<accession>A0A2V1CZS8</accession>
<reference evidence="2 3" key="1">
    <citation type="journal article" date="2018" name="Sci. Rep.">
        <title>Comparative genomics provides insights into the lifestyle and reveals functional heterogeneity of dark septate endophytic fungi.</title>
        <authorList>
            <person name="Knapp D.G."/>
            <person name="Nemeth J.B."/>
            <person name="Barry K."/>
            <person name="Hainaut M."/>
            <person name="Henrissat B."/>
            <person name="Johnson J."/>
            <person name="Kuo A."/>
            <person name="Lim J.H.P."/>
            <person name="Lipzen A."/>
            <person name="Nolan M."/>
            <person name="Ohm R.A."/>
            <person name="Tamas L."/>
            <person name="Grigoriev I.V."/>
            <person name="Spatafora J.W."/>
            <person name="Nagy L.G."/>
            <person name="Kovacs G.M."/>
        </authorList>
    </citation>
    <scope>NUCLEOTIDE SEQUENCE [LARGE SCALE GENOMIC DNA]</scope>
    <source>
        <strain evidence="2 3">DSE2036</strain>
    </source>
</reference>
<name>A0A2V1CZS8_9PLEO</name>
<feature type="non-terminal residue" evidence="2">
    <location>
        <position position="1"/>
    </location>
</feature>
<gene>
    <name evidence="2" type="ORF">DM02DRAFT_482626</name>
</gene>
<feature type="non-terminal residue" evidence="2">
    <location>
        <position position="63"/>
    </location>
</feature>
<dbReference type="Proteomes" id="UP000244855">
    <property type="component" value="Unassembled WGS sequence"/>
</dbReference>
<dbReference type="EMBL" id="KZ805918">
    <property type="protein sequence ID" value="PVH91235.1"/>
    <property type="molecule type" value="Genomic_DNA"/>
</dbReference>
<evidence type="ECO:0000313" key="2">
    <source>
        <dbReference type="EMBL" id="PVH91235.1"/>
    </source>
</evidence>
<sequence length="63" mass="7048">RPGMHQSENEEKETVSQLRQQRPAFMTCSPTPLGAPAVTRPDSDLLISANARVHRDHLTQPNE</sequence>
<protein>
    <submittedName>
        <fullName evidence="2">Uncharacterized protein</fullName>
    </submittedName>
</protein>
<evidence type="ECO:0000256" key="1">
    <source>
        <dbReference type="SAM" id="MobiDB-lite"/>
    </source>
</evidence>
<dbReference type="AlphaFoldDB" id="A0A2V1CZS8"/>
<organism evidence="2 3">
    <name type="scientific">Periconia macrospinosa</name>
    <dbReference type="NCBI Taxonomy" id="97972"/>
    <lineage>
        <taxon>Eukaryota</taxon>
        <taxon>Fungi</taxon>
        <taxon>Dikarya</taxon>
        <taxon>Ascomycota</taxon>
        <taxon>Pezizomycotina</taxon>
        <taxon>Dothideomycetes</taxon>
        <taxon>Pleosporomycetidae</taxon>
        <taxon>Pleosporales</taxon>
        <taxon>Massarineae</taxon>
        <taxon>Periconiaceae</taxon>
        <taxon>Periconia</taxon>
    </lineage>
</organism>
<evidence type="ECO:0000313" key="3">
    <source>
        <dbReference type="Proteomes" id="UP000244855"/>
    </source>
</evidence>